<name>A0A7T4EGN0_9CORY</name>
<keyword evidence="3" id="KW-0547">Nucleotide-binding</keyword>
<dbReference type="Proteomes" id="UP000596145">
    <property type="component" value="Chromosome"/>
</dbReference>
<evidence type="ECO:0000259" key="1">
    <source>
        <dbReference type="Pfam" id="PF13173"/>
    </source>
</evidence>
<dbReference type="RefSeq" id="WP_084037162.1">
    <property type="nucleotide sequence ID" value="NZ_CP066007.1"/>
</dbReference>
<dbReference type="InterPro" id="IPR027417">
    <property type="entry name" value="P-loop_NTPase"/>
</dbReference>
<evidence type="ECO:0000313" key="4">
    <source>
        <dbReference type="Proteomes" id="UP000596145"/>
    </source>
</evidence>
<organism evidence="3 4">
    <name type="scientific">Corynebacterium glucuronolyticum</name>
    <dbReference type="NCBI Taxonomy" id="39791"/>
    <lineage>
        <taxon>Bacteria</taxon>
        <taxon>Bacillati</taxon>
        <taxon>Actinomycetota</taxon>
        <taxon>Actinomycetes</taxon>
        <taxon>Mycobacteriales</taxon>
        <taxon>Corynebacteriaceae</taxon>
        <taxon>Corynebacterium</taxon>
    </lineage>
</organism>
<evidence type="ECO:0000259" key="2">
    <source>
        <dbReference type="Pfam" id="PF13635"/>
    </source>
</evidence>
<protein>
    <submittedName>
        <fullName evidence="3">ATP-binding protein</fullName>
    </submittedName>
</protein>
<feature type="domain" description="DUF4143" evidence="2">
    <location>
        <begin position="207"/>
        <end position="368"/>
    </location>
</feature>
<dbReference type="InterPro" id="IPR025420">
    <property type="entry name" value="DUF4143"/>
</dbReference>
<accession>A0A7T4EGN0</accession>
<dbReference type="SUPFAM" id="SSF52540">
    <property type="entry name" value="P-loop containing nucleoside triphosphate hydrolases"/>
    <property type="match status" value="1"/>
</dbReference>
<dbReference type="Pfam" id="PF13173">
    <property type="entry name" value="AAA_14"/>
    <property type="match status" value="1"/>
</dbReference>
<proteinExistence type="predicted"/>
<evidence type="ECO:0000313" key="3">
    <source>
        <dbReference type="EMBL" id="QQB47035.1"/>
    </source>
</evidence>
<feature type="domain" description="AAA" evidence="1">
    <location>
        <begin position="24"/>
        <end position="142"/>
    </location>
</feature>
<dbReference type="GO" id="GO:0005524">
    <property type="term" value="F:ATP binding"/>
    <property type="evidence" value="ECO:0007669"/>
    <property type="project" value="UniProtKB-KW"/>
</dbReference>
<dbReference type="OrthoDB" id="128089at2"/>
<dbReference type="AlphaFoldDB" id="A0A7T4EGN0"/>
<sequence length="433" mass="48067">MSSLSGEVPRHTRSLAREILSDTPLLVVQGARQVGKSTLLRQVLSPDDSVFVTLDDPTTRRFAEEDPVQFLRQAPGKTLAIDEAQRVPDLALALKLVIDEQRIPGAYAITGSADLLRLKGTGDSLAGRASSLTVRPLSQGEISQRSDPEDFISWVANGCAGNLDSSASPSDIRERVTAGGYPEPLKRSTFRARSRWFRDYVDQLLRHDVPQLAGESSQMLHSFEPLIRLLASQGESELVVARLAERLGIVGSTLRMYLDTLDTMFLTETLPSWGRGYSGRVVRRPKLSLVDTGLGSSLTGFTPEASHQADGFEFFGAQLEAFVSSELKKQQTWSETIYRLYHYRQRNDEVDIVVELQDGSVILIEVKSTSQVRRDSWTSLRRISEKLGTRVRASVVLYTGKKGYCIDESRSLYVLPVGLLWEHASIPTPFPSQ</sequence>
<dbReference type="Pfam" id="PF13635">
    <property type="entry name" value="DUF4143"/>
    <property type="match status" value="1"/>
</dbReference>
<keyword evidence="3" id="KW-0067">ATP-binding</keyword>
<dbReference type="GeneID" id="92761165"/>
<reference evidence="3 4" key="1">
    <citation type="submission" date="2020-12" db="EMBL/GenBank/DDBJ databases">
        <title>FDA dAtabase for Regulatory Grade micrObial Sequences (FDA-ARGOS): Supporting development and validation of Infectious Disease Dx tests.</title>
        <authorList>
            <person name="Sproer C."/>
            <person name="Gronow S."/>
            <person name="Severitt S."/>
            <person name="Schroder I."/>
            <person name="Tallon L."/>
            <person name="Sadzewicz L."/>
            <person name="Zhao X."/>
            <person name="Boylan J."/>
            <person name="Ott S."/>
            <person name="Bowen H."/>
            <person name="Vavikolanu K."/>
            <person name="Mehta A."/>
            <person name="Aluvathingal J."/>
            <person name="Nadendla S."/>
            <person name="Lowell S."/>
            <person name="Myers T."/>
            <person name="Yan Y."/>
            <person name="Sichtig H."/>
        </authorList>
    </citation>
    <scope>NUCLEOTIDE SEQUENCE [LARGE SCALE GENOMIC DNA]</scope>
    <source>
        <strain evidence="3 4">FDAARGOS_1053</strain>
    </source>
</reference>
<dbReference type="EMBL" id="CP066007">
    <property type="protein sequence ID" value="QQB47035.1"/>
    <property type="molecule type" value="Genomic_DNA"/>
</dbReference>
<dbReference type="PANTHER" id="PTHR43566">
    <property type="entry name" value="CONSERVED PROTEIN"/>
    <property type="match status" value="1"/>
</dbReference>
<gene>
    <name evidence="3" type="ORF">I6I10_03750</name>
</gene>
<dbReference type="InterPro" id="IPR041682">
    <property type="entry name" value="AAA_14"/>
</dbReference>
<dbReference type="PANTHER" id="PTHR43566:SF2">
    <property type="entry name" value="DUF4143 DOMAIN-CONTAINING PROTEIN"/>
    <property type="match status" value="1"/>
</dbReference>